<keyword evidence="2" id="KW-1185">Reference proteome</keyword>
<evidence type="ECO:0000313" key="2">
    <source>
        <dbReference type="Proteomes" id="UP000266292"/>
    </source>
</evidence>
<name>A0A1X9YS17_9BACT</name>
<dbReference type="OrthoDB" id="887030at2"/>
<dbReference type="AlphaFoldDB" id="A0A1X9YS17"/>
<sequence>MKRIIHLLFLVILSSCGLGSKEGADLSKDEIAYVQSLGILGEDEKIILFNSQLDTETSGNFISDKRLASYWIDKRDNSKTKVSYVYYEDIDTIVFKNLYKSLTYASFLEVVKKSGGKMRIYVDGDSSVVWHFYNVANRERNKNFNR</sequence>
<evidence type="ECO:0008006" key="3">
    <source>
        <dbReference type="Google" id="ProtNLM"/>
    </source>
</evidence>
<evidence type="ECO:0000313" key="1">
    <source>
        <dbReference type="EMBL" id="ARS35686.1"/>
    </source>
</evidence>
<dbReference type="Proteomes" id="UP000266292">
    <property type="component" value="Chromosome"/>
</dbReference>
<dbReference type="STRING" id="709015.GCA_000472485_01947"/>
<dbReference type="KEGG" id="pact:CA264_09670"/>
<organism evidence="1 2">
    <name type="scientific">Pontibacter actiniarum</name>
    <dbReference type="NCBI Taxonomy" id="323450"/>
    <lineage>
        <taxon>Bacteria</taxon>
        <taxon>Pseudomonadati</taxon>
        <taxon>Bacteroidota</taxon>
        <taxon>Cytophagia</taxon>
        <taxon>Cytophagales</taxon>
        <taxon>Hymenobacteraceae</taxon>
        <taxon>Pontibacter</taxon>
    </lineage>
</organism>
<dbReference type="PROSITE" id="PS51257">
    <property type="entry name" value="PROKAR_LIPOPROTEIN"/>
    <property type="match status" value="1"/>
</dbReference>
<gene>
    <name evidence="1" type="ORF">CA264_09670</name>
</gene>
<reference evidence="2" key="1">
    <citation type="submission" date="2017-05" db="EMBL/GenBank/DDBJ databases">
        <authorList>
            <person name="Ray J."/>
            <person name="Price M."/>
            <person name="Deutschbauer A."/>
        </authorList>
    </citation>
    <scope>NUCLEOTIDE SEQUENCE [LARGE SCALE GENOMIC DNA]</scope>
    <source>
        <strain evidence="2">DSM 19842</strain>
    </source>
</reference>
<accession>A0A1X9YS17</accession>
<dbReference type="RefSeq" id="WP_025606713.1">
    <property type="nucleotide sequence ID" value="NZ_CP021235.1"/>
</dbReference>
<proteinExistence type="predicted"/>
<protein>
    <recommendedName>
        <fullName evidence="3">Lipoprotein</fullName>
    </recommendedName>
</protein>
<dbReference type="EMBL" id="CP021235">
    <property type="protein sequence ID" value="ARS35686.1"/>
    <property type="molecule type" value="Genomic_DNA"/>
</dbReference>